<sequence length="417" mass="44104">MSRRPAASGKPIKEPLAPLDTAIANANYPTAPAPAQAAAEPLVSRRTVALTLLVLQNASVSLLTRLSRTPRPGKAVYIPAVAVFTAELVKLSVSLTMLVREKRSIGRSKGKRDGVLKTVRIALWDLAVNQRQEIVKLAVPAALYALQNTLLYTALSNLDAATYQTTYQLKLLTTALFSLLFFHRSLTLTKWFSLFLLTAGVAIVQLDSSPSSSSSKITDTHNQDPRVGLAAILAACISSGLAGGWFEWVLKSPAASTPSPPPQTPSADTPTTSSPAPGTPLSASSTSSRSSSLPRLRENSPSLWARNLQLSVPSLVFSLSGVFLSPQLEGIAPSQVWVGFSPLVWSVVLNQALGGLLVAMVVRYADSVAKGFATSLAIVLSTFASVIFFGLVPGPLFILGAGLVISSTIIYAVDKEE</sequence>
<dbReference type="Gene3D" id="1.10.3730.20">
    <property type="match status" value="1"/>
</dbReference>
<evidence type="ECO:0000256" key="4">
    <source>
        <dbReference type="ARBA" id="ARBA00023136"/>
    </source>
</evidence>
<comment type="caution">
    <text evidence="7">The sequence shown here is derived from an EMBL/GenBank/DDBJ whole genome shotgun (WGS) entry which is preliminary data.</text>
</comment>
<reference evidence="7 8" key="1">
    <citation type="submission" date="2016-07" db="EMBL/GenBank/DDBJ databases">
        <title>Pervasive Adenine N6-methylation of Active Genes in Fungi.</title>
        <authorList>
            <consortium name="DOE Joint Genome Institute"/>
            <person name="Mondo S.J."/>
            <person name="Dannebaum R.O."/>
            <person name="Kuo R.C."/>
            <person name="Labutti K."/>
            <person name="Haridas S."/>
            <person name="Kuo A."/>
            <person name="Salamov A."/>
            <person name="Ahrendt S.R."/>
            <person name="Lipzen A."/>
            <person name="Sullivan W."/>
            <person name="Andreopoulos W.B."/>
            <person name="Clum A."/>
            <person name="Lindquist E."/>
            <person name="Daum C."/>
            <person name="Ramamoorthy G.K."/>
            <person name="Gryganskyi A."/>
            <person name="Culley D."/>
            <person name="Magnuson J.K."/>
            <person name="James T.Y."/>
            <person name="O'Malley M.A."/>
            <person name="Stajich J.E."/>
            <person name="Spatafora J.W."/>
            <person name="Visel A."/>
            <person name="Grigoriev I.V."/>
        </authorList>
    </citation>
    <scope>NUCLEOTIDE SEQUENCE [LARGE SCALE GENOMIC DNA]</scope>
    <source>
        <strain evidence="7 8">62-1032</strain>
    </source>
</reference>
<dbReference type="NCBIfam" id="TIGR00803">
    <property type="entry name" value="nst"/>
    <property type="match status" value="2"/>
</dbReference>
<dbReference type="Proteomes" id="UP000193467">
    <property type="component" value="Unassembled WGS sequence"/>
</dbReference>
<evidence type="ECO:0000313" key="8">
    <source>
        <dbReference type="Proteomes" id="UP000193467"/>
    </source>
</evidence>
<name>A0A1Y2FZX5_9BASI</name>
<dbReference type="GO" id="GO:0015165">
    <property type="term" value="F:pyrimidine nucleotide-sugar transmembrane transporter activity"/>
    <property type="evidence" value="ECO:0007669"/>
    <property type="project" value="InterPro"/>
</dbReference>
<keyword evidence="7" id="KW-0813">Transport</keyword>
<dbReference type="GO" id="GO:0000139">
    <property type="term" value="C:Golgi membrane"/>
    <property type="evidence" value="ECO:0007669"/>
    <property type="project" value="InterPro"/>
</dbReference>
<dbReference type="Pfam" id="PF04142">
    <property type="entry name" value="Nuc_sug_transp"/>
    <property type="match status" value="2"/>
</dbReference>
<feature type="transmembrane region" description="Helical" evidence="6">
    <location>
        <begin position="343"/>
        <end position="365"/>
    </location>
</feature>
<dbReference type="EMBL" id="MCGR01000005">
    <property type="protein sequence ID" value="ORY89704.1"/>
    <property type="molecule type" value="Genomic_DNA"/>
</dbReference>
<evidence type="ECO:0000313" key="7">
    <source>
        <dbReference type="EMBL" id="ORY89704.1"/>
    </source>
</evidence>
<dbReference type="InterPro" id="IPR007271">
    <property type="entry name" value="Nuc_sug_transpt"/>
</dbReference>
<dbReference type="PANTHER" id="PTHR10231">
    <property type="entry name" value="NUCLEOTIDE-SUGAR TRANSMEMBRANE TRANSPORTER"/>
    <property type="match status" value="1"/>
</dbReference>
<evidence type="ECO:0000256" key="5">
    <source>
        <dbReference type="SAM" id="MobiDB-lite"/>
    </source>
</evidence>
<evidence type="ECO:0000256" key="3">
    <source>
        <dbReference type="ARBA" id="ARBA00022989"/>
    </source>
</evidence>
<evidence type="ECO:0000256" key="1">
    <source>
        <dbReference type="ARBA" id="ARBA00004141"/>
    </source>
</evidence>
<keyword evidence="2 6" id="KW-0812">Transmembrane</keyword>
<feature type="region of interest" description="Disordered" evidence="5">
    <location>
        <begin position="256"/>
        <end position="295"/>
    </location>
</feature>
<accession>A0A1Y2FZX5</accession>
<dbReference type="STRING" id="106004.A0A1Y2FZX5"/>
<gene>
    <name evidence="7" type="ORF">BCR35DRAFT_320479</name>
</gene>
<feature type="transmembrane region" description="Helical" evidence="6">
    <location>
        <begin position="226"/>
        <end position="246"/>
    </location>
</feature>
<dbReference type="SUPFAM" id="SSF103481">
    <property type="entry name" value="Multidrug resistance efflux transporter EmrE"/>
    <property type="match status" value="2"/>
</dbReference>
<keyword evidence="7" id="KW-0762">Sugar transport</keyword>
<feature type="transmembrane region" description="Helical" evidence="6">
    <location>
        <begin position="396"/>
        <end position="413"/>
    </location>
</feature>
<protein>
    <submittedName>
        <fullName evidence="7">Nucleotide-sugar transporter-domain-containing protein</fullName>
    </submittedName>
</protein>
<proteinExistence type="predicted"/>
<feature type="transmembrane region" description="Helical" evidence="6">
    <location>
        <begin position="372"/>
        <end position="390"/>
    </location>
</feature>
<keyword evidence="3 6" id="KW-1133">Transmembrane helix</keyword>
<organism evidence="7 8">
    <name type="scientific">Leucosporidium creatinivorum</name>
    <dbReference type="NCBI Taxonomy" id="106004"/>
    <lineage>
        <taxon>Eukaryota</taxon>
        <taxon>Fungi</taxon>
        <taxon>Dikarya</taxon>
        <taxon>Basidiomycota</taxon>
        <taxon>Pucciniomycotina</taxon>
        <taxon>Microbotryomycetes</taxon>
        <taxon>Leucosporidiales</taxon>
        <taxon>Leucosporidium</taxon>
    </lineage>
</organism>
<keyword evidence="8" id="KW-1185">Reference proteome</keyword>
<feature type="compositionally biased region" description="Low complexity" evidence="5">
    <location>
        <begin position="265"/>
        <end position="295"/>
    </location>
</feature>
<evidence type="ECO:0000256" key="2">
    <source>
        <dbReference type="ARBA" id="ARBA00022692"/>
    </source>
</evidence>
<dbReference type="OrthoDB" id="408493at2759"/>
<dbReference type="InParanoid" id="A0A1Y2FZX5"/>
<dbReference type="InterPro" id="IPR037185">
    <property type="entry name" value="EmrE-like"/>
</dbReference>
<dbReference type="PIRSF" id="PIRSF005799">
    <property type="entry name" value="UDP-gal_transpt"/>
    <property type="match status" value="1"/>
</dbReference>
<dbReference type="AlphaFoldDB" id="A0A1Y2FZX5"/>
<evidence type="ECO:0000256" key="6">
    <source>
        <dbReference type="SAM" id="Phobius"/>
    </source>
</evidence>
<keyword evidence="4 6" id="KW-0472">Membrane</keyword>
<comment type="subcellular location">
    <subcellularLocation>
        <location evidence="1">Membrane</location>
        <topology evidence="1">Multi-pass membrane protein</topology>
    </subcellularLocation>
</comment>